<protein>
    <recommendedName>
        <fullName evidence="1">rRNA N-glycosylase</fullName>
        <ecNumber evidence="1">3.2.2.22</ecNumber>
    </recommendedName>
</protein>
<evidence type="ECO:0000313" key="2">
    <source>
        <dbReference type="EMBL" id="PNT05924.1"/>
    </source>
</evidence>
<dbReference type="SUPFAM" id="SSF56371">
    <property type="entry name" value="Ribosome inactivating proteins (RIP)"/>
    <property type="match status" value="1"/>
</dbReference>
<reference evidence="2 3" key="1">
    <citation type="journal article" date="2006" name="Science">
        <title>The genome of black cottonwood, Populus trichocarpa (Torr. &amp; Gray).</title>
        <authorList>
            <person name="Tuskan G.A."/>
            <person name="Difazio S."/>
            <person name="Jansson S."/>
            <person name="Bohlmann J."/>
            <person name="Grigoriev I."/>
            <person name="Hellsten U."/>
            <person name="Putnam N."/>
            <person name="Ralph S."/>
            <person name="Rombauts S."/>
            <person name="Salamov A."/>
            <person name="Schein J."/>
            <person name="Sterck L."/>
            <person name="Aerts A."/>
            <person name="Bhalerao R.R."/>
            <person name="Bhalerao R.P."/>
            <person name="Blaudez D."/>
            <person name="Boerjan W."/>
            <person name="Brun A."/>
            <person name="Brunner A."/>
            <person name="Busov V."/>
            <person name="Campbell M."/>
            <person name="Carlson J."/>
            <person name="Chalot M."/>
            <person name="Chapman J."/>
            <person name="Chen G.L."/>
            <person name="Cooper D."/>
            <person name="Coutinho P.M."/>
            <person name="Couturier J."/>
            <person name="Covert S."/>
            <person name="Cronk Q."/>
            <person name="Cunningham R."/>
            <person name="Davis J."/>
            <person name="Degroeve S."/>
            <person name="Dejardin A."/>
            <person name="Depamphilis C."/>
            <person name="Detter J."/>
            <person name="Dirks B."/>
            <person name="Dubchak I."/>
            <person name="Duplessis S."/>
            <person name="Ehlting J."/>
            <person name="Ellis B."/>
            <person name="Gendler K."/>
            <person name="Goodstein D."/>
            <person name="Gribskov M."/>
            <person name="Grimwood J."/>
            <person name="Groover A."/>
            <person name="Gunter L."/>
            <person name="Hamberger B."/>
            <person name="Heinze B."/>
            <person name="Helariutta Y."/>
            <person name="Henrissat B."/>
            <person name="Holligan D."/>
            <person name="Holt R."/>
            <person name="Huang W."/>
            <person name="Islam-Faridi N."/>
            <person name="Jones S."/>
            <person name="Jones-Rhoades M."/>
            <person name="Jorgensen R."/>
            <person name="Joshi C."/>
            <person name="Kangasjarvi J."/>
            <person name="Karlsson J."/>
            <person name="Kelleher C."/>
            <person name="Kirkpatrick R."/>
            <person name="Kirst M."/>
            <person name="Kohler A."/>
            <person name="Kalluri U."/>
            <person name="Larimer F."/>
            <person name="Leebens-Mack J."/>
            <person name="Leple J.C."/>
            <person name="Locascio P."/>
            <person name="Lou Y."/>
            <person name="Lucas S."/>
            <person name="Martin F."/>
            <person name="Montanini B."/>
            <person name="Napoli C."/>
            <person name="Nelson D.R."/>
            <person name="Nelson C."/>
            <person name="Nieminen K."/>
            <person name="Nilsson O."/>
            <person name="Pereda V."/>
            <person name="Peter G."/>
            <person name="Philippe R."/>
            <person name="Pilate G."/>
            <person name="Poliakov A."/>
            <person name="Razumovskaya J."/>
            <person name="Richardson P."/>
            <person name="Rinaldi C."/>
            <person name="Ritland K."/>
            <person name="Rouze P."/>
            <person name="Ryaboy D."/>
            <person name="Schmutz J."/>
            <person name="Schrader J."/>
            <person name="Segerman B."/>
            <person name="Shin H."/>
            <person name="Siddiqui A."/>
            <person name="Sterky F."/>
            <person name="Terry A."/>
            <person name="Tsai C.J."/>
            <person name="Uberbacher E."/>
            <person name="Unneberg P."/>
            <person name="Vahala J."/>
            <person name="Wall K."/>
            <person name="Wessler S."/>
            <person name="Yang G."/>
            <person name="Yin T."/>
            <person name="Douglas C."/>
            <person name="Marra M."/>
            <person name="Sandberg G."/>
            <person name="Van de Peer Y."/>
            <person name="Rokhsar D."/>
        </authorList>
    </citation>
    <scope>NUCLEOTIDE SEQUENCE [LARGE SCALE GENOMIC DNA]</scope>
    <source>
        <strain evidence="3">cv. Nisqually</strain>
    </source>
</reference>
<keyword evidence="1" id="KW-0652">Protein synthesis inhibitor</keyword>
<dbReference type="GO" id="GO:0006952">
    <property type="term" value="P:defense response"/>
    <property type="evidence" value="ECO:0007669"/>
    <property type="project" value="UniProtKB-KW"/>
</dbReference>
<dbReference type="HOGENOM" id="CLU_1565499_0_0_1"/>
<accession>B9I6M3</accession>
<dbReference type="InParanoid" id="B9I6M3"/>
<dbReference type="InterPro" id="IPR036041">
    <property type="entry name" value="Ribosome-inact_prot_sf"/>
</dbReference>
<dbReference type="EC" id="3.2.2.22" evidence="1"/>
<keyword evidence="1" id="KW-0800">Toxin</keyword>
<dbReference type="GO" id="GO:0090729">
    <property type="term" value="F:toxin activity"/>
    <property type="evidence" value="ECO:0007669"/>
    <property type="project" value="UniProtKB-KW"/>
</dbReference>
<name>B9I6M3_POPTR</name>
<keyword evidence="1" id="KW-0378">Hydrolase</keyword>
<dbReference type="InterPro" id="IPR001574">
    <property type="entry name" value="Ribosome_inactivat_prot"/>
</dbReference>
<dbReference type="EMBL" id="CM009302">
    <property type="protein sequence ID" value="PNT05924.1"/>
    <property type="molecule type" value="Genomic_DNA"/>
</dbReference>
<dbReference type="Pfam" id="PF00161">
    <property type="entry name" value="RIP"/>
    <property type="match status" value="1"/>
</dbReference>
<keyword evidence="3" id="KW-1185">Reference proteome</keyword>
<dbReference type="GO" id="GO:0030598">
    <property type="term" value="F:rRNA N-glycosylase activity"/>
    <property type="evidence" value="ECO:0007669"/>
    <property type="project" value="UniProtKB-EC"/>
</dbReference>
<proteinExistence type="inferred from homology"/>
<gene>
    <name evidence="2" type="ORF">POPTR_013G003900</name>
</gene>
<comment type="catalytic activity">
    <reaction evidence="1">
        <text>Endohydrolysis of the N-glycosidic bond at one specific adenosine on the 28S rRNA.</text>
        <dbReference type="EC" id="3.2.2.22"/>
    </reaction>
</comment>
<comment type="similarity">
    <text evidence="1">Belongs to the ribosome-inactivating protein family.</text>
</comment>
<dbReference type="Proteomes" id="UP000006729">
    <property type="component" value="Chromosome 13"/>
</dbReference>
<evidence type="ECO:0000313" key="3">
    <source>
        <dbReference type="Proteomes" id="UP000006729"/>
    </source>
</evidence>
<evidence type="ECO:0000256" key="1">
    <source>
        <dbReference type="RuleBase" id="RU004915"/>
    </source>
</evidence>
<keyword evidence="1" id="KW-0611">Plant defense</keyword>
<organism evidence="2 3">
    <name type="scientific">Populus trichocarpa</name>
    <name type="common">Western balsam poplar</name>
    <name type="synonym">Populus balsamifera subsp. trichocarpa</name>
    <dbReference type="NCBI Taxonomy" id="3694"/>
    <lineage>
        <taxon>Eukaryota</taxon>
        <taxon>Viridiplantae</taxon>
        <taxon>Streptophyta</taxon>
        <taxon>Embryophyta</taxon>
        <taxon>Tracheophyta</taxon>
        <taxon>Spermatophyta</taxon>
        <taxon>Magnoliopsida</taxon>
        <taxon>eudicotyledons</taxon>
        <taxon>Gunneridae</taxon>
        <taxon>Pentapetalae</taxon>
        <taxon>rosids</taxon>
        <taxon>fabids</taxon>
        <taxon>Malpighiales</taxon>
        <taxon>Salicaceae</taxon>
        <taxon>Saliceae</taxon>
        <taxon>Populus</taxon>
    </lineage>
</organism>
<dbReference type="GO" id="GO:0017148">
    <property type="term" value="P:negative regulation of translation"/>
    <property type="evidence" value="ECO:0007669"/>
    <property type="project" value="UniProtKB-KW"/>
</dbReference>
<sequence length="171" mass="19684">MLNLRGSTRPIILNDFEPFNVEDEWECYGDIVRKWRTRLAYDSIRVRGLKKPVLPPKDKSLLIDIVLSTRKYSITLKIRTFDLYLIGYENQQGHRFEFKPKVDKHSKTSERLHIRQAAKSIIASRLAPGLDPGQGNSQDCERKLPHFRPGMIAINLDLKRGRNGMVLKGAA</sequence>
<dbReference type="InterPro" id="IPR016138">
    <property type="entry name" value="Ribosome_inactivat_prot_sub1"/>
</dbReference>
<dbReference type="Gene3D" id="3.40.420.10">
    <property type="entry name" value="Ricin (A subunit), domain 1"/>
    <property type="match status" value="1"/>
</dbReference>
<dbReference type="AlphaFoldDB" id="B9I6M3"/>